<dbReference type="AlphaFoldDB" id="A0A4P9ZL76"/>
<sequence>MVRPTSPTTPASQPTGPPPPSPFVWNFAAVTADLLAAEAASQPVASHLPNPQQPRPVDLGQDLDPKAIAQDPDHAVLLARYYLTTRAQVEQDSKTLPLVQADLDHLQNDLDDIRALLVERESTA</sequence>
<reference evidence="3" key="1">
    <citation type="journal article" date="2018" name="Nat. Microbiol.">
        <title>Leveraging single-cell genomics to expand the fungal tree of life.</title>
        <authorList>
            <person name="Ahrendt S.R."/>
            <person name="Quandt C.A."/>
            <person name="Ciobanu D."/>
            <person name="Clum A."/>
            <person name="Salamov A."/>
            <person name="Andreopoulos B."/>
            <person name="Cheng J.F."/>
            <person name="Woyke T."/>
            <person name="Pelin A."/>
            <person name="Henrissat B."/>
            <person name="Reynolds N.K."/>
            <person name="Benny G.L."/>
            <person name="Smith M.E."/>
            <person name="James T.Y."/>
            <person name="Grigoriev I.V."/>
        </authorList>
    </citation>
    <scope>NUCLEOTIDE SEQUENCE [LARGE SCALE GENOMIC DNA]</scope>
    <source>
        <strain evidence="3">RSA 468</strain>
    </source>
</reference>
<gene>
    <name evidence="2" type="ORF">BJ085DRAFT_40467</name>
</gene>
<dbReference type="Proteomes" id="UP000268162">
    <property type="component" value="Unassembled WGS sequence"/>
</dbReference>
<evidence type="ECO:0000256" key="1">
    <source>
        <dbReference type="SAM" id="MobiDB-lite"/>
    </source>
</evidence>
<dbReference type="EMBL" id="ML004030">
    <property type="protein sequence ID" value="RKP33332.1"/>
    <property type="molecule type" value="Genomic_DNA"/>
</dbReference>
<evidence type="ECO:0000313" key="2">
    <source>
        <dbReference type="EMBL" id="RKP33332.1"/>
    </source>
</evidence>
<feature type="compositionally biased region" description="Low complexity" evidence="1">
    <location>
        <begin position="1"/>
        <end position="14"/>
    </location>
</feature>
<organism evidence="2 3">
    <name type="scientific">Dimargaris cristalligena</name>
    <dbReference type="NCBI Taxonomy" id="215637"/>
    <lineage>
        <taxon>Eukaryota</taxon>
        <taxon>Fungi</taxon>
        <taxon>Fungi incertae sedis</taxon>
        <taxon>Zoopagomycota</taxon>
        <taxon>Kickxellomycotina</taxon>
        <taxon>Dimargaritomycetes</taxon>
        <taxon>Dimargaritales</taxon>
        <taxon>Dimargaritaceae</taxon>
        <taxon>Dimargaris</taxon>
    </lineage>
</organism>
<feature type="region of interest" description="Disordered" evidence="1">
    <location>
        <begin position="1"/>
        <end position="24"/>
    </location>
</feature>
<evidence type="ECO:0000313" key="3">
    <source>
        <dbReference type="Proteomes" id="UP000268162"/>
    </source>
</evidence>
<proteinExistence type="predicted"/>
<name>A0A4P9ZL76_9FUNG</name>
<protein>
    <submittedName>
        <fullName evidence="2">Uncharacterized protein</fullName>
    </submittedName>
</protein>
<accession>A0A4P9ZL76</accession>
<feature type="region of interest" description="Disordered" evidence="1">
    <location>
        <begin position="40"/>
        <end position="68"/>
    </location>
</feature>
<keyword evidence="3" id="KW-1185">Reference proteome</keyword>